<dbReference type="EMBL" id="JACYTN010000012">
    <property type="protein sequence ID" value="MBD8499539.1"/>
    <property type="molecule type" value="Genomic_DNA"/>
</dbReference>
<comment type="caution">
    <text evidence="2">The sequence shown here is derived from an EMBL/GenBank/DDBJ whole genome shotgun (WGS) entry which is preliminary data.</text>
</comment>
<dbReference type="PANTHER" id="PTHR30024">
    <property type="entry name" value="ALIPHATIC SULFONATES-BINDING PROTEIN-RELATED"/>
    <property type="match status" value="1"/>
</dbReference>
<sequence length="358" mass="39409">MNKWKQIARIGSLMSLILVMVGCSGVSQQTTDRIGGNDGINQLQQLTKVKVAIDNGPAEVGIFLGDHLGYFAEQGIAIEPVKFPSGPDMLLALASEQIDVTRGVINAGLFNAYARGIDVKLVADGGHNDPLSPYYSIVIAKSLEGKVKDYKDLKGLRIGIANEGSINEIFLAQALEKGGLTMQDIEKVIIDSFPDLTTAIANGAVDAVIQLEPLITQGLKNGTYALFKNPVEYAPEEQLAILMYGKRMMKDKELGNRFMVAYLKGIRAYHEAIISGDKNREQVIDILTQYTFVNDKELYAQMNKPLLDPDGTILKKGIENDQNYYFENQLIKQKVDVGQMIDNSYIEAALKVIGPYEQ</sequence>
<evidence type="ECO:0000313" key="3">
    <source>
        <dbReference type="Proteomes" id="UP000634529"/>
    </source>
</evidence>
<dbReference type="Proteomes" id="UP000634529">
    <property type="component" value="Unassembled WGS sequence"/>
</dbReference>
<dbReference type="SUPFAM" id="SSF53850">
    <property type="entry name" value="Periplasmic binding protein-like II"/>
    <property type="match status" value="1"/>
</dbReference>
<evidence type="ECO:0000259" key="1">
    <source>
        <dbReference type="Pfam" id="PF09084"/>
    </source>
</evidence>
<dbReference type="InterPro" id="IPR015168">
    <property type="entry name" value="SsuA/THI5"/>
</dbReference>
<organism evidence="2 3">
    <name type="scientific">Paenibacillus arenosi</name>
    <dbReference type="NCBI Taxonomy" id="2774142"/>
    <lineage>
        <taxon>Bacteria</taxon>
        <taxon>Bacillati</taxon>
        <taxon>Bacillota</taxon>
        <taxon>Bacilli</taxon>
        <taxon>Bacillales</taxon>
        <taxon>Paenibacillaceae</taxon>
        <taxon>Paenibacillus</taxon>
    </lineage>
</organism>
<feature type="domain" description="SsuA/THI5-like" evidence="1">
    <location>
        <begin position="60"/>
        <end position="269"/>
    </location>
</feature>
<proteinExistence type="predicted"/>
<dbReference type="Gene3D" id="3.40.190.10">
    <property type="entry name" value="Periplasmic binding protein-like II"/>
    <property type="match status" value="3"/>
</dbReference>
<evidence type="ECO:0000313" key="2">
    <source>
        <dbReference type="EMBL" id="MBD8499539.1"/>
    </source>
</evidence>
<dbReference type="RefSeq" id="WP_192025873.1">
    <property type="nucleotide sequence ID" value="NZ_JACYTN010000012.1"/>
</dbReference>
<reference evidence="2 3" key="1">
    <citation type="submission" date="2020-09" db="EMBL/GenBank/DDBJ databases">
        <title>Paenibacillus sp. CAU 1523 isolated from sand of Haeundae Beach.</title>
        <authorList>
            <person name="Kim W."/>
        </authorList>
    </citation>
    <scope>NUCLEOTIDE SEQUENCE [LARGE SCALE GENOMIC DNA]</scope>
    <source>
        <strain evidence="2 3">CAU 1523</strain>
    </source>
</reference>
<dbReference type="PROSITE" id="PS51257">
    <property type="entry name" value="PROKAR_LIPOPROTEIN"/>
    <property type="match status" value="1"/>
</dbReference>
<accession>A0ABR9AZG4</accession>
<protein>
    <submittedName>
        <fullName evidence="2">ABC transporter substrate-binding protein</fullName>
    </submittedName>
</protein>
<name>A0ABR9AZG4_9BACL</name>
<dbReference type="Pfam" id="PF09084">
    <property type="entry name" value="NMT1"/>
    <property type="match status" value="1"/>
</dbReference>
<gene>
    <name evidence="2" type="ORF">IFO66_14680</name>
</gene>
<keyword evidence="3" id="KW-1185">Reference proteome</keyword>